<dbReference type="EMBL" id="CACRYJ010000028">
    <property type="protein sequence ID" value="VZO36962.1"/>
    <property type="molecule type" value="Genomic_DNA"/>
</dbReference>
<feature type="transmembrane region" description="Helical" evidence="2">
    <location>
        <begin position="190"/>
        <end position="214"/>
    </location>
</feature>
<accession>A0A7M4DIZ4</accession>
<dbReference type="Proteomes" id="UP000419743">
    <property type="component" value="Unassembled WGS sequence"/>
</dbReference>
<evidence type="ECO:0000256" key="1">
    <source>
        <dbReference type="SAM" id="MobiDB-lite"/>
    </source>
</evidence>
<feature type="transmembrane region" description="Helical" evidence="2">
    <location>
        <begin position="226"/>
        <end position="249"/>
    </location>
</feature>
<feature type="transmembrane region" description="Helical" evidence="2">
    <location>
        <begin position="132"/>
        <end position="152"/>
    </location>
</feature>
<dbReference type="AlphaFoldDB" id="A0A7M4DIZ4"/>
<keyword evidence="2" id="KW-0812">Transmembrane</keyword>
<protein>
    <submittedName>
        <fullName evidence="3">Bax inhibitor 1 like protein</fullName>
    </submittedName>
</protein>
<feature type="transmembrane region" description="Helical" evidence="2">
    <location>
        <begin position="78"/>
        <end position="100"/>
    </location>
</feature>
<dbReference type="Pfam" id="PF12811">
    <property type="entry name" value="BaxI_1"/>
    <property type="match status" value="1"/>
</dbReference>
<dbReference type="InterPro" id="IPR010539">
    <property type="entry name" value="BaxI_1-like"/>
</dbReference>
<dbReference type="PANTHER" id="PTHR41282:SF1">
    <property type="entry name" value="CONSERVED TRANSMEMBRANE PROTEIN-RELATED"/>
    <property type="match status" value="1"/>
</dbReference>
<feature type="transmembrane region" description="Helical" evidence="2">
    <location>
        <begin position="106"/>
        <end position="125"/>
    </location>
</feature>
<evidence type="ECO:0000313" key="3">
    <source>
        <dbReference type="EMBL" id="VZO36962.1"/>
    </source>
</evidence>
<evidence type="ECO:0000313" key="4">
    <source>
        <dbReference type="Proteomes" id="UP000419743"/>
    </source>
</evidence>
<sequence length="296" mass="31645">MANPFFTNSAEFGKSKPSYPPVNPYGQQAQPGYGQQNAQPYGATATQGYDPQFASVEQSYYGPDAGPAQTGRLTYDDVIMKTGGVIAVVIGVAVLAWFAVPLEMRMPVMFIGLIGGFVLGLVNAFKRSPSPALIIAYAAFEGAFLGMISGVFETMWPGIVIQAVLATFVTFAVTLALFKSGKVRVTPKFTRFLLIAGASYLVFSLVNLGLMVFGGMDGFGLRSQEVFGIPLGLIIGLFAVGLAAMNLIWDFDSISKGIQNGAPAKMAWTAAFGITITLVWLYLEFLRILAILRGSN</sequence>
<organism evidence="3 4">
    <name type="scientific">Occultella aeris</name>
    <dbReference type="NCBI Taxonomy" id="2761496"/>
    <lineage>
        <taxon>Bacteria</taxon>
        <taxon>Bacillati</taxon>
        <taxon>Actinomycetota</taxon>
        <taxon>Actinomycetes</taxon>
        <taxon>Micrococcales</taxon>
        <taxon>Ruaniaceae</taxon>
        <taxon>Occultella</taxon>
    </lineage>
</organism>
<evidence type="ECO:0000256" key="2">
    <source>
        <dbReference type="SAM" id="Phobius"/>
    </source>
</evidence>
<feature type="transmembrane region" description="Helical" evidence="2">
    <location>
        <begin position="270"/>
        <end position="292"/>
    </location>
</feature>
<keyword evidence="4" id="KW-1185">Reference proteome</keyword>
<keyword evidence="2" id="KW-0472">Membrane</keyword>
<keyword evidence="2" id="KW-1133">Transmembrane helix</keyword>
<feature type="compositionally biased region" description="Low complexity" evidence="1">
    <location>
        <begin position="24"/>
        <end position="37"/>
    </location>
</feature>
<feature type="region of interest" description="Disordered" evidence="1">
    <location>
        <begin position="1"/>
        <end position="37"/>
    </location>
</feature>
<feature type="compositionally biased region" description="Polar residues" evidence="1">
    <location>
        <begin position="1"/>
        <end position="10"/>
    </location>
</feature>
<dbReference type="PANTHER" id="PTHR41282">
    <property type="entry name" value="CONSERVED TRANSMEMBRANE PROTEIN-RELATED"/>
    <property type="match status" value="1"/>
</dbReference>
<proteinExistence type="predicted"/>
<gene>
    <name evidence="3" type="ORF">HALOF300_02097</name>
</gene>
<reference evidence="3 4" key="1">
    <citation type="submission" date="2019-11" db="EMBL/GenBank/DDBJ databases">
        <authorList>
            <person name="Criscuolo A."/>
        </authorList>
    </citation>
    <scope>NUCLEOTIDE SEQUENCE [LARGE SCALE GENOMIC DNA]</scope>
    <source>
        <strain evidence="3">CIP111667</strain>
    </source>
</reference>
<feature type="transmembrane region" description="Helical" evidence="2">
    <location>
        <begin position="158"/>
        <end position="178"/>
    </location>
</feature>
<dbReference type="RefSeq" id="WP_156740882.1">
    <property type="nucleotide sequence ID" value="NZ_CACRYJ010000028.1"/>
</dbReference>
<comment type="caution">
    <text evidence="3">The sequence shown here is derived from an EMBL/GenBank/DDBJ whole genome shotgun (WGS) entry which is preliminary data.</text>
</comment>
<name>A0A7M4DIZ4_9MICO</name>